<dbReference type="PANTHER" id="PTHR42755:SF1">
    <property type="entry name" value="3-DEOXY-D-MANNO-OCTULOSONIC ACID TRANSFERASE, MITOCHONDRIAL-RELATED"/>
    <property type="match status" value="1"/>
</dbReference>
<reference evidence="10 11" key="1">
    <citation type="submission" date="2019-10" db="EMBL/GenBank/DDBJ databases">
        <title>Epibacterium sp. nov., isolated from seawater.</title>
        <authorList>
            <person name="Zhang X."/>
            <person name="Li N."/>
        </authorList>
    </citation>
    <scope>NUCLEOTIDE SEQUENCE [LARGE SCALE GENOMIC DNA]</scope>
    <source>
        <strain evidence="10 11">SM1969</strain>
    </source>
</reference>
<dbReference type="SUPFAM" id="SSF53756">
    <property type="entry name" value="UDP-Glycosyltransferase/glycogen phosphorylase"/>
    <property type="match status" value="1"/>
</dbReference>
<keyword evidence="5 8" id="KW-0808">Transferase</keyword>
<dbReference type="EC" id="2.4.99.12" evidence="3 8"/>
<dbReference type="GO" id="GO:0009245">
    <property type="term" value="P:lipid A biosynthetic process"/>
    <property type="evidence" value="ECO:0007669"/>
    <property type="project" value="TreeGrafter"/>
</dbReference>
<evidence type="ECO:0000256" key="8">
    <source>
        <dbReference type="RuleBase" id="RU365103"/>
    </source>
</evidence>
<evidence type="ECO:0000313" key="10">
    <source>
        <dbReference type="EMBL" id="MQY41801.1"/>
    </source>
</evidence>
<dbReference type="InterPro" id="IPR039901">
    <property type="entry name" value="Kdotransferase"/>
</dbReference>
<feature type="domain" description="3-deoxy-D-manno-octulosonic-acid transferase N-terminal" evidence="9">
    <location>
        <begin position="16"/>
        <end position="174"/>
    </location>
</feature>
<dbReference type="InterPro" id="IPR038107">
    <property type="entry name" value="Glycos_transf_N_sf"/>
</dbReference>
<keyword evidence="8" id="KW-0448">Lipopolysaccharide biosynthesis</keyword>
<dbReference type="GO" id="GO:0043842">
    <property type="term" value="F:Kdo transferase activity"/>
    <property type="evidence" value="ECO:0007669"/>
    <property type="project" value="UniProtKB-EC"/>
</dbReference>
<evidence type="ECO:0000256" key="7">
    <source>
        <dbReference type="ARBA" id="ARBA00049183"/>
    </source>
</evidence>
<protein>
    <recommendedName>
        <fullName evidence="4 8">3-deoxy-D-manno-octulosonic acid transferase</fullName>
        <shortName evidence="8">Kdo transferase</shortName>
        <ecNumber evidence="3 8">2.4.99.12</ecNumber>
    </recommendedName>
    <alternativeName>
        <fullName evidence="6 8">Lipid IV(A) 3-deoxy-D-manno-octulosonic acid transferase</fullName>
    </alternativeName>
</protein>
<dbReference type="GO" id="GO:0005886">
    <property type="term" value="C:plasma membrane"/>
    <property type="evidence" value="ECO:0007669"/>
    <property type="project" value="UniProtKB-SubCell"/>
</dbReference>
<keyword evidence="8" id="KW-1003">Cell membrane</keyword>
<proteinExistence type="inferred from homology"/>
<evidence type="ECO:0000313" key="11">
    <source>
        <dbReference type="Proteomes" id="UP000436694"/>
    </source>
</evidence>
<sequence>MALRRVNASDVAEQIRPEGKLIWVYATTTQRILALRDLTQRLRNHFPDLTLLTTWPADLNPPPHDPAYEIIHGELPEDSYAAYRQFLDRWQPDLCIWSGGDMRRGLNRVLRENDIPSLLVDVLMEELPNRTSRLWPDSRGKVFNGFAEILTPQKLVAEHLIRTGVPDHRITVTAPLSLSACPPSCADEDLSTMQKVLAGRPIWLASHVKLQELTTILNAHRKALKLLHRLLLVVSLENWSDLEAARAIIRGAGLSFADWEIGEEPEEHNQVLLCDSEDLGLWYRLAPVTLIASSLERVFCGQSPLDAAALGSAILFGKGISEHTEAYEQLKNCGAAQQVRSMGELSDAVITLSAPDLAAQMALAGWTFVTKGAETTDQLLEITQDLLDMPDMGDETT</sequence>
<evidence type="ECO:0000256" key="6">
    <source>
        <dbReference type="ARBA" id="ARBA00031445"/>
    </source>
</evidence>
<evidence type="ECO:0000256" key="4">
    <source>
        <dbReference type="ARBA" id="ARBA00019077"/>
    </source>
</evidence>
<comment type="subcellular location">
    <subcellularLocation>
        <location evidence="8">Cell membrane</location>
    </subcellularLocation>
</comment>
<dbReference type="Proteomes" id="UP000436694">
    <property type="component" value="Unassembled WGS sequence"/>
</dbReference>
<comment type="catalytic activity">
    <reaction evidence="7 8">
        <text>lipid IVA (E. coli) + CMP-3-deoxy-beta-D-manno-octulosonate = alpha-Kdo-(2-&gt;6)-lipid IVA (E. coli) + CMP + H(+)</text>
        <dbReference type="Rhea" id="RHEA:28066"/>
        <dbReference type="ChEBI" id="CHEBI:15378"/>
        <dbReference type="ChEBI" id="CHEBI:58603"/>
        <dbReference type="ChEBI" id="CHEBI:60364"/>
        <dbReference type="ChEBI" id="CHEBI:60377"/>
        <dbReference type="ChEBI" id="CHEBI:85987"/>
        <dbReference type="EC" id="2.4.99.12"/>
    </reaction>
</comment>
<dbReference type="AlphaFoldDB" id="A0A844AUW4"/>
<evidence type="ECO:0000256" key="5">
    <source>
        <dbReference type="ARBA" id="ARBA00022679"/>
    </source>
</evidence>
<dbReference type="Pfam" id="PF04413">
    <property type="entry name" value="Glycos_transf_N"/>
    <property type="match status" value="1"/>
</dbReference>
<dbReference type="InterPro" id="IPR007507">
    <property type="entry name" value="Glycos_transf_N"/>
</dbReference>
<organism evidence="10 11">
    <name type="scientific">Tritonibacter aquimaris</name>
    <dbReference type="NCBI Taxonomy" id="2663379"/>
    <lineage>
        <taxon>Bacteria</taxon>
        <taxon>Pseudomonadati</taxon>
        <taxon>Pseudomonadota</taxon>
        <taxon>Alphaproteobacteria</taxon>
        <taxon>Rhodobacterales</taxon>
        <taxon>Paracoccaceae</taxon>
        <taxon>Tritonibacter</taxon>
    </lineage>
</organism>
<dbReference type="PANTHER" id="PTHR42755">
    <property type="entry name" value="3-DEOXY-MANNO-OCTULOSONATE CYTIDYLYLTRANSFERASE"/>
    <property type="match status" value="1"/>
</dbReference>
<comment type="similarity">
    <text evidence="8">Belongs to the glycosyltransferase group 1 family.</text>
</comment>
<comment type="pathway">
    <text evidence="2 8">Bacterial outer membrane biogenesis; LPS core biosynthesis.</text>
</comment>
<dbReference type="RefSeq" id="WP_153545375.1">
    <property type="nucleotide sequence ID" value="NZ_WIXK01000002.1"/>
</dbReference>
<gene>
    <name evidence="10" type="ORF">GG681_04055</name>
</gene>
<name>A0A844AUW4_9RHOB</name>
<keyword evidence="11" id="KW-1185">Reference proteome</keyword>
<evidence type="ECO:0000256" key="1">
    <source>
        <dbReference type="ARBA" id="ARBA00003394"/>
    </source>
</evidence>
<dbReference type="Gene3D" id="3.40.50.11720">
    <property type="entry name" value="3-Deoxy-D-manno-octulosonic-acid transferase, N-terminal domain"/>
    <property type="match status" value="1"/>
</dbReference>
<dbReference type="EMBL" id="WIXK01000002">
    <property type="protein sequence ID" value="MQY41801.1"/>
    <property type="molecule type" value="Genomic_DNA"/>
</dbReference>
<dbReference type="GO" id="GO:0009244">
    <property type="term" value="P:lipopolysaccharide core region biosynthetic process"/>
    <property type="evidence" value="ECO:0007669"/>
    <property type="project" value="UniProtKB-UniRule"/>
</dbReference>
<comment type="function">
    <text evidence="1 8">Involved in lipopolysaccharide (LPS) biosynthesis. Catalyzes the transfer of 3-deoxy-D-manno-octulosonate (Kdo) residue(s) from CMP-Kdo to lipid IV(A), the tetraacyldisaccharide-1,4'-bisphosphate precursor of lipid A.</text>
</comment>
<dbReference type="Gene3D" id="3.40.50.2000">
    <property type="entry name" value="Glycogen Phosphorylase B"/>
    <property type="match status" value="1"/>
</dbReference>
<dbReference type="UniPathway" id="UPA00958"/>
<evidence type="ECO:0000259" key="9">
    <source>
        <dbReference type="Pfam" id="PF04413"/>
    </source>
</evidence>
<comment type="caution">
    <text evidence="10">The sequence shown here is derived from an EMBL/GenBank/DDBJ whole genome shotgun (WGS) entry which is preliminary data.</text>
</comment>
<evidence type="ECO:0000256" key="3">
    <source>
        <dbReference type="ARBA" id="ARBA00012621"/>
    </source>
</evidence>
<evidence type="ECO:0000256" key="2">
    <source>
        <dbReference type="ARBA" id="ARBA00004713"/>
    </source>
</evidence>
<keyword evidence="8" id="KW-0472">Membrane</keyword>
<accession>A0A844AUW4</accession>